<reference evidence="2 3" key="1">
    <citation type="submission" date="2018-06" db="EMBL/GenBank/DDBJ databases">
        <title>Genomic Encyclopedia of Type Strains, Phase IV (KMG-IV): sequencing the most valuable type-strain genomes for metagenomic binning, comparative biology and taxonomic classification.</title>
        <authorList>
            <person name="Goeker M."/>
        </authorList>
    </citation>
    <scope>NUCLEOTIDE SEQUENCE [LARGE SCALE GENOMIC DNA]</scope>
    <source>
        <strain evidence="2 3">DSM 18048</strain>
    </source>
</reference>
<dbReference type="Proteomes" id="UP000248326">
    <property type="component" value="Unassembled WGS sequence"/>
</dbReference>
<sequence>MRTLTFMNHAGGAAKTTTALNIGYTMSASGYRVLLIDADPQSNLTRWLGLNVPDGPEAKLETLYAAVLGPADQLSLPAPVQAHGMDVVRSCLDLAEVEPLLPGQVMGQMRLRAAVRKLADRYDFVLIDPPPSLGQLSTLAVLAADDLVVPVPAGNKGLEGLAGVTRLVATFRQVAVPDLRIALMVPTRVNTTVLSRDSVEALRAAKIAPVSTPLTERPSLYPNSQLHGMPIAVYDPKSPAVAEVRSVARELLEALGEVPRAEAQG</sequence>
<organism evidence="2 3">
    <name type="scientific">Deinococcus yavapaiensis KR-236</name>
    <dbReference type="NCBI Taxonomy" id="694435"/>
    <lineage>
        <taxon>Bacteria</taxon>
        <taxon>Thermotogati</taxon>
        <taxon>Deinococcota</taxon>
        <taxon>Deinococci</taxon>
        <taxon>Deinococcales</taxon>
        <taxon>Deinococcaceae</taxon>
        <taxon>Deinococcus</taxon>
    </lineage>
</organism>
<dbReference type="CDD" id="cd02042">
    <property type="entry name" value="ParAB_family"/>
    <property type="match status" value="1"/>
</dbReference>
<evidence type="ECO:0000313" key="2">
    <source>
        <dbReference type="EMBL" id="PYE49470.1"/>
    </source>
</evidence>
<feature type="domain" description="AAA" evidence="1">
    <location>
        <begin position="1"/>
        <end position="180"/>
    </location>
</feature>
<name>A0A318SCP1_9DEIO</name>
<dbReference type="InterPro" id="IPR027417">
    <property type="entry name" value="P-loop_NTPase"/>
</dbReference>
<evidence type="ECO:0000313" key="3">
    <source>
        <dbReference type="Proteomes" id="UP000248326"/>
    </source>
</evidence>
<accession>A0A318SCP1</accession>
<dbReference type="Gene3D" id="3.40.50.300">
    <property type="entry name" value="P-loop containing nucleotide triphosphate hydrolases"/>
    <property type="match status" value="1"/>
</dbReference>
<dbReference type="Pfam" id="PF13614">
    <property type="entry name" value="AAA_31"/>
    <property type="match status" value="1"/>
</dbReference>
<proteinExistence type="predicted"/>
<evidence type="ECO:0000259" key="1">
    <source>
        <dbReference type="Pfam" id="PF13614"/>
    </source>
</evidence>
<dbReference type="InterPro" id="IPR025669">
    <property type="entry name" value="AAA_dom"/>
</dbReference>
<dbReference type="InterPro" id="IPR050678">
    <property type="entry name" value="DNA_Partitioning_ATPase"/>
</dbReference>
<dbReference type="PANTHER" id="PTHR13696">
    <property type="entry name" value="P-LOOP CONTAINING NUCLEOSIDE TRIPHOSPHATE HYDROLASE"/>
    <property type="match status" value="1"/>
</dbReference>
<dbReference type="RefSeq" id="WP_110888622.1">
    <property type="nucleotide sequence ID" value="NZ_QJSX01000022.1"/>
</dbReference>
<dbReference type="AlphaFoldDB" id="A0A318SCP1"/>
<gene>
    <name evidence="2" type="ORF">DES52_12216</name>
</gene>
<protein>
    <submittedName>
        <fullName evidence="2">Chromosome partitioning protein</fullName>
    </submittedName>
</protein>
<keyword evidence="3" id="KW-1185">Reference proteome</keyword>
<dbReference type="OrthoDB" id="59382at2"/>
<dbReference type="SUPFAM" id="SSF52540">
    <property type="entry name" value="P-loop containing nucleoside triphosphate hydrolases"/>
    <property type="match status" value="1"/>
</dbReference>
<comment type="caution">
    <text evidence="2">The sequence shown here is derived from an EMBL/GenBank/DDBJ whole genome shotgun (WGS) entry which is preliminary data.</text>
</comment>
<dbReference type="EMBL" id="QJSX01000022">
    <property type="protein sequence ID" value="PYE49470.1"/>
    <property type="molecule type" value="Genomic_DNA"/>
</dbReference>
<dbReference type="PANTHER" id="PTHR13696:SF52">
    <property type="entry name" value="PARA FAMILY PROTEIN CT_582"/>
    <property type="match status" value="1"/>
</dbReference>
<dbReference type="PIRSF" id="PIRSF009320">
    <property type="entry name" value="Nuc_binding_HP_1000"/>
    <property type="match status" value="1"/>
</dbReference>